<dbReference type="AlphaFoldDB" id="A0A1C7H1N7"/>
<dbReference type="EMBL" id="CP015401">
    <property type="protein sequence ID" value="ANU57700.1"/>
    <property type="molecule type" value="Genomic_DNA"/>
</dbReference>
<evidence type="ECO:0000313" key="2">
    <source>
        <dbReference type="Proteomes" id="UP000092631"/>
    </source>
</evidence>
<dbReference type="GeneID" id="82187286"/>
<dbReference type="Gene3D" id="3.40.50.2000">
    <property type="entry name" value="Glycogen Phosphorylase B"/>
    <property type="match status" value="2"/>
</dbReference>
<dbReference type="SUPFAM" id="SSF53756">
    <property type="entry name" value="UDP-Glycosyltransferase/glycogen phosphorylase"/>
    <property type="match status" value="1"/>
</dbReference>
<organism evidence="1 2">
    <name type="scientific">Bacteroides caecimuris</name>
    <dbReference type="NCBI Taxonomy" id="1796613"/>
    <lineage>
        <taxon>Bacteria</taxon>
        <taxon>Pseudomonadati</taxon>
        <taxon>Bacteroidota</taxon>
        <taxon>Bacteroidia</taxon>
        <taxon>Bacteroidales</taxon>
        <taxon>Bacteroidaceae</taxon>
        <taxon>Bacteroides</taxon>
    </lineage>
</organism>
<proteinExistence type="predicted"/>
<dbReference type="RefSeq" id="WP_065538676.1">
    <property type="nucleotide sequence ID" value="NZ_CP015401.2"/>
</dbReference>
<sequence length="408" mass="46691">MMKIVHIQASMPPSGNAAYRLSTIMRNYGLDSYVLNLMPSFKKDNAYVNVAKRGRIFGKIVDYGVKKIKTFRIRKNVYFYTPLPAIGRDLVSMSLIKEADVIYVHWVSGLLSINNIENLAKTGKPIFFFMHDMWTFTGGCHHSMECEGYHLSCENCNMFEWHSFFPCAHLKSKERLFSKYSNLNFISPSRWMASCAKKSFALRNKIVYTIPNVIDETIFKPIDKKVVRQILNLPQDRIIITFGCVAGQDNPYKGWKYLEEAINRIDLDNILIVVYGSGYNQETVDNTKYPIRFLGRVYDDTMLSLICNASDLFVTPSLCENFSLVILENILCGTPVVGFDTTGIPELVKTGQTGYLAKFKDSDDLAKGIRSILNKEITFDMGQYRSSYSSRNIIESHIKLINQYLKIE</sequence>
<accession>A0A1C7H1N7</accession>
<name>A0A1C7H1N7_9BACE</name>
<protein>
    <submittedName>
        <fullName evidence="1">Uncharacterized protein</fullName>
    </submittedName>
</protein>
<dbReference type="PANTHER" id="PTHR12526:SF637">
    <property type="entry name" value="GLYCOSYLTRANSFERASE EPSF-RELATED"/>
    <property type="match status" value="1"/>
</dbReference>
<keyword evidence="2" id="KW-1185">Reference proteome</keyword>
<dbReference type="OrthoDB" id="9768685at2"/>
<dbReference type="Pfam" id="PF00534">
    <property type="entry name" value="Glycos_transf_1"/>
    <property type="match status" value="1"/>
</dbReference>
<dbReference type="KEGG" id="bcae:A4V03_09065"/>
<dbReference type="Proteomes" id="UP000092631">
    <property type="component" value="Chromosome"/>
</dbReference>
<dbReference type="InterPro" id="IPR001296">
    <property type="entry name" value="Glyco_trans_1"/>
</dbReference>
<dbReference type="GO" id="GO:0016757">
    <property type="term" value="F:glycosyltransferase activity"/>
    <property type="evidence" value="ECO:0007669"/>
    <property type="project" value="InterPro"/>
</dbReference>
<reference evidence="2" key="1">
    <citation type="submission" date="2016-04" db="EMBL/GenBank/DDBJ databases">
        <title>Complete Genome Sequences of Twelve Strains of a Stable Defined Moderately Diverse Mouse Microbiota 2 (sDMDMm2).</title>
        <authorList>
            <person name="Uchimura Y."/>
            <person name="Wyss M."/>
            <person name="Brugiroux S."/>
            <person name="Limenitakis J.P."/>
            <person name="Stecher B."/>
            <person name="McCoy K.D."/>
            <person name="Macpherson A.J."/>
        </authorList>
    </citation>
    <scope>NUCLEOTIDE SEQUENCE [LARGE SCALE GENOMIC DNA]</scope>
    <source>
        <strain evidence="2">I48</strain>
    </source>
</reference>
<gene>
    <name evidence="1" type="ORF">A4V03_09065</name>
</gene>
<dbReference type="PANTHER" id="PTHR12526">
    <property type="entry name" value="GLYCOSYLTRANSFERASE"/>
    <property type="match status" value="1"/>
</dbReference>
<evidence type="ECO:0000313" key="1">
    <source>
        <dbReference type="EMBL" id="ANU57700.1"/>
    </source>
</evidence>